<keyword evidence="3" id="KW-1185">Reference proteome</keyword>
<gene>
    <name evidence="4 5" type="primary">LOC107269406</name>
</gene>
<dbReference type="Gene3D" id="1.10.287.630">
    <property type="entry name" value="Helix hairpin bin"/>
    <property type="match status" value="1"/>
</dbReference>
<dbReference type="InterPro" id="IPR014710">
    <property type="entry name" value="RmlC-like_jellyroll"/>
</dbReference>
<dbReference type="SUPFAM" id="SSF81324">
    <property type="entry name" value="Voltage-gated potassium channels"/>
    <property type="match status" value="1"/>
</dbReference>
<keyword evidence="1" id="KW-0812">Transmembrane</keyword>
<dbReference type="SUPFAM" id="SSF51206">
    <property type="entry name" value="cAMP-binding domain-like"/>
    <property type="match status" value="1"/>
</dbReference>
<feature type="transmembrane region" description="Helical" evidence="1">
    <location>
        <begin position="300"/>
        <end position="321"/>
    </location>
</feature>
<dbReference type="KEGG" id="ccin:107269406"/>
<dbReference type="Gene3D" id="2.60.120.10">
    <property type="entry name" value="Jelly Rolls"/>
    <property type="match status" value="1"/>
</dbReference>
<feature type="domain" description="Cyclic nucleotide-binding" evidence="2">
    <location>
        <begin position="402"/>
        <end position="519"/>
    </location>
</feature>
<dbReference type="PANTHER" id="PTHR45689">
    <property type="entry name" value="I[[H]] CHANNEL, ISOFORM E"/>
    <property type="match status" value="1"/>
</dbReference>
<evidence type="ECO:0000313" key="4">
    <source>
        <dbReference type="RefSeq" id="XP_015598693.1"/>
    </source>
</evidence>
<name>A0AAJ7FM66_CEPCN</name>
<dbReference type="PANTHER" id="PTHR45689:SF14">
    <property type="entry name" value="CYCLIC NUCLEOTIDE-GATED CATION CHANNEL SUBUNIT A-LIKE PROTEIN"/>
    <property type="match status" value="1"/>
</dbReference>
<keyword evidence="1" id="KW-0472">Membrane</keyword>
<feature type="transmembrane region" description="Helical" evidence="1">
    <location>
        <begin position="214"/>
        <end position="239"/>
    </location>
</feature>
<dbReference type="Proteomes" id="UP000694920">
    <property type="component" value="Unplaced"/>
</dbReference>
<dbReference type="RefSeq" id="XP_024942462.1">
    <property type="nucleotide sequence ID" value="XM_025086694.1"/>
</dbReference>
<proteinExistence type="predicted"/>
<dbReference type="GO" id="GO:0035725">
    <property type="term" value="P:sodium ion transmembrane transport"/>
    <property type="evidence" value="ECO:0007669"/>
    <property type="project" value="TreeGrafter"/>
</dbReference>
<feature type="transmembrane region" description="Helical" evidence="1">
    <location>
        <begin position="83"/>
        <end position="105"/>
    </location>
</feature>
<feature type="transmembrane region" description="Helical" evidence="1">
    <location>
        <begin position="117"/>
        <end position="135"/>
    </location>
</feature>
<dbReference type="GO" id="GO:0005249">
    <property type="term" value="F:voltage-gated potassium channel activity"/>
    <property type="evidence" value="ECO:0007669"/>
    <property type="project" value="TreeGrafter"/>
</dbReference>
<dbReference type="InterPro" id="IPR018490">
    <property type="entry name" value="cNMP-bd_dom_sf"/>
</dbReference>
<dbReference type="GO" id="GO:0098855">
    <property type="term" value="C:HCN channel complex"/>
    <property type="evidence" value="ECO:0007669"/>
    <property type="project" value="TreeGrafter"/>
</dbReference>
<dbReference type="GO" id="GO:0003254">
    <property type="term" value="P:regulation of membrane depolarization"/>
    <property type="evidence" value="ECO:0007669"/>
    <property type="project" value="TreeGrafter"/>
</dbReference>
<sequence length="529" mass="61809">MLHSDHECEINMTQNEILFLPGKGPFRKLRMALRRSIMASEKNPSAYIYLRSRSSILMEKRRHLRNHKHVIHPFSLFRQWWDFIMIFAITGGLLAIPYKAAFVMIDRTLTWTCVKNCVLLMCWADIIVNLMTGFYDKTDRIVHLREKEIILRYLIRGTFFPDLLGSIPTDLIFIGMWNDWIVARECSSLVYIFRIFSMYSYISKLSRTYEIPRVFYKLSSMIFCVMMGFHWQACIYWIIPVMVTSMKLPTQPSAESWITSSKLWDSDSQSQYISSLLRSVAVFTCSGDVEMAPQTVEDQWLVIVLQVLGSLTFCLVIAYGMQLFKGNNSSKLKYQATMAQLRQYMRHKQLSAQTQKRFVTYYEFRFYHQFFRENEILNSLSAQMRQEIGMHSCRKLVENVTFFNNLPMSVLVRIVALLRSEVFLANDVIVRSNQPGDCMYFIATGTVAIYTNSGKEVCHLEDGAHFGEIALVMPDERRVASVVAVEVCELYRLERADFARTIHPYPMLWERIKKIAVERHEKTTILNAQ</sequence>
<evidence type="ECO:0000256" key="1">
    <source>
        <dbReference type="SAM" id="Phobius"/>
    </source>
</evidence>
<dbReference type="RefSeq" id="XP_015598693.1">
    <property type="nucleotide sequence ID" value="XM_015743207.2"/>
</dbReference>
<organism evidence="3 4">
    <name type="scientific">Cephus cinctus</name>
    <name type="common">Wheat stem sawfly</name>
    <dbReference type="NCBI Taxonomy" id="211228"/>
    <lineage>
        <taxon>Eukaryota</taxon>
        <taxon>Metazoa</taxon>
        <taxon>Ecdysozoa</taxon>
        <taxon>Arthropoda</taxon>
        <taxon>Hexapoda</taxon>
        <taxon>Insecta</taxon>
        <taxon>Pterygota</taxon>
        <taxon>Neoptera</taxon>
        <taxon>Endopterygota</taxon>
        <taxon>Hymenoptera</taxon>
        <taxon>Cephoidea</taxon>
        <taxon>Cephidae</taxon>
        <taxon>Cephus</taxon>
    </lineage>
</organism>
<reference evidence="4 5" key="1">
    <citation type="submission" date="2025-04" db="UniProtKB">
        <authorList>
            <consortium name="RefSeq"/>
        </authorList>
    </citation>
    <scope>IDENTIFICATION</scope>
</reference>
<evidence type="ECO:0000313" key="3">
    <source>
        <dbReference type="Proteomes" id="UP000694920"/>
    </source>
</evidence>
<feature type="transmembrane region" description="Helical" evidence="1">
    <location>
        <begin position="181"/>
        <end position="202"/>
    </location>
</feature>
<dbReference type="AlphaFoldDB" id="A0AAJ7FM66"/>
<dbReference type="InterPro" id="IPR051413">
    <property type="entry name" value="K/Na_HCN_channel"/>
</dbReference>
<dbReference type="InterPro" id="IPR000595">
    <property type="entry name" value="cNMP-bd_dom"/>
</dbReference>
<dbReference type="GeneID" id="107269406"/>
<dbReference type="Pfam" id="PF00027">
    <property type="entry name" value="cNMP_binding"/>
    <property type="match status" value="1"/>
</dbReference>
<dbReference type="CDD" id="cd00038">
    <property type="entry name" value="CAP_ED"/>
    <property type="match status" value="1"/>
</dbReference>
<evidence type="ECO:0000259" key="2">
    <source>
        <dbReference type="PROSITE" id="PS50042"/>
    </source>
</evidence>
<dbReference type="PROSITE" id="PS50042">
    <property type="entry name" value="CNMP_BINDING_3"/>
    <property type="match status" value="1"/>
</dbReference>
<keyword evidence="1" id="KW-1133">Transmembrane helix</keyword>
<dbReference type="Gene3D" id="1.10.287.70">
    <property type="match status" value="1"/>
</dbReference>
<accession>A0AAJ7FM66</accession>
<dbReference type="SMART" id="SM00100">
    <property type="entry name" value="cNMP"/>
    <property type="match status" value="1"/>
</dbReference>
<evidence type="ECO:0000313" key="5">
    <source>
        <dbReference type="RefSeq" id="XP_024942462.1"/>
    </source>
</evidence>
<protein>
    <submittedName>
        <fullName evidence="4 5">Potassium/sodium hyperpolarization-activated cyclic nucleotide-gated channel 1</fullName>
    </submittedName>
</protein>